<keyword evidence="3" id="KW-1185">Reference proteome</keyword>
<keyword evidence="1" id="KW-1133">Transmembrane helix</keyword>
<dbReference type="KEGG" id="aaxa:NCTC10138_00044"/>
<dbReference type="Proteomes" id="UP000289841">
    <property type="component" value="Chromosome"/>
</dbReference>
<accession>A0A449BBA2</accession>
<proteinExistence type="predicted"/>
<sequence length="513" mass="57569">MKLLLAPIKILLWIIGIILLLVTILLVLMHKSVKVPDITVSKDLETIVIEELDELIDDTNNDKTLNIGISENTANIEIKKQLLKQFTASTNPEYLYEDENIKFQGAWIEYKENTINVISGVHINAKIMTYKTSVSLSFEIVNTKSEIVLKLKKINVGNLPLAWLVSMSPNILKTFTGQDLNQMVTNILGDIGTFDIKKRELKVDLYKLADQANENKELLTLLLDVLFENDLVEFGIKDDNGTNKLGLTLDLNKIKNDKAAVVISAVDKINSEIELEIFLRNKALQSLISQEESISFSALDLNKVIDYSLANSLALENGVLSKQVVYKDYEIIIGVFYIEVKDNEVYLNVPIKIGKDNNYFKTTIIANVGLEKIDSDLGIEIKNLNIGEINFDNTEISALLTMFATEEMGFDNNKFLLQDFFAKFDQQGITFTTITINNDLIHFNYDFSGLSDVLDNLIGNTVSPVIAAKATEILGLIQTNSDISTAVDEMIDLIDNLSEEEKNEILDLINNLI</sequence>
<dbReference type="AlphaFoldDB" id="A0A449BBA2"/>
<dbReference type="OrthoDB" id="384015at2"/>
<evidence type="ECO:0000313" key="2">
    <source>
        <dbReference type="EMBL" id="VEU79603.1"/>
    </source>
</evidence>
<keyword evidence="1" id="KW-0812">Transmembrane</keyword>
<keyword evidence="1" id="KW-0472">Membrane</keyword>
<name>A0A449BBA2_HAPAX</name>
<dbReference type="EMBL" id="LR215048">
    <property type="protein sequence ID" value="VEU79603.1"/>
    <property type="molecule type" value="Genomic_DNA"/>
</dbReference>
<reference evidence="2 3" key="1">
    <citation type="submission" date="2019-01" db="EMBL/GenBank/DDBJ databases">
        <authorList>
            <consortium name="Pathogen Informatics"/>
        </authorList>
    </citation>
    <scope>NUCLEOTIDE SEQUENCE [LARGE SCALE GENOMIC DNA]</scope>
    <source>
        <strain evidence="2 3">NCTC10138</strain>
    </source>
</reference>
<protein>
    <submittedName>
        <fullName evidence="2">Uncharacterized protein</fullName>
    </submittedName>
</protein>
<evidence type="ECO:0000256" key="1">
    <source>
        <dbReference type="SAM" id="Phobius"/>
    </source>
</evidence>
<feature type="transmembrane region" description="Helical" evidence="1">
    <location>
        <begin position="6"/>
        <end position="28"/>
    </location>
</feature>
<dbReference type="RefSeq" id="WP_026390547.1">
    <property type="nucleotide sequence ID" value="NZ_LR215048.1"/>
</dbReference>
<organism evidence="2 3">
    <name type="scientific">Haploplasma axanthum</name>
    <name type="common">Acholeplasma axanthum</name>
    <dbReference type="NCBI Taxonomy" id="29552"/>
    <lineage>
        <taxon>Bacteria</taxon>
        <taxon>Bacillati</taxon>
        <taxon>Mycoplasmatota</taxon>
        <taxon>Mollicutes</taxon>
        <taxon>Acholeplasmatales</taxon>
        <taxon>Acholeplasmataceae</taxon>
        <taxon>Haploplasma</taxon>
    </lineage>
</organism>
<dbReference type="STRING" id="1278311.GCA_000428705_01019"/>
<evidence type="ECO:0000313" key="3">
    <source>
        <dbReference type="Proteomes" id="UP000289841"/>
    </source>
</evidence>
<gene>
    <name evidence="2" type="ORF">NCTC10138_00044</name>
</gene>